<keyword evidence="3" id="KW-0274">FAD</keyword>
<proteinExistence type="inferred from homology"/>
<keyword evidence="2" id="KW-0285">Flavoprotein</keyword>
<dbReference type="Proteomes" id="UP000644441">
    <property type="component" value="Unassembled WGS sequence"/>
</dbReference>
<dbReference type="Gene3D" id="3.50.50.60">
    <property type="entry name" value="FAD/NAD(P)-binding domain"/>
    <property type="match status" value="2"/>
</dbReference>
<evidence type="ECO:0000259" key="6">
    <source>
        <dbReference type="Pfam" id="PF00890"/>
    </source>
</evidence>
<comment type="caution">
    <text evidence="8">The sequence shown here is derived from an EMBL/GenBank/DDBJ whole genome shotgun (WGS) entry which is preliminary data.</text>
</comment>
<evidence type="ECO:0000259" key="7">
    <source>
        <dbReference type="Pfam" id="PF05199"/>
    </source>
</evidence>
<dbReference type="InterPro" id="IPR000172">
    <property type="entry name" value="GMC_OxRdtase_N"/>
</dbReference>
<dbReference type="Pfam" id="PF05199">
    <property type="entry name" value="GMC_oxred_C"/>
    <property type="match status" value="1"/>
</dbReference>
<dbReference type="Pfam" id="PF00732">
    <property type="entry name" value="GMC_oxred_N"/>
    <property type="match status" value="1"/>
</dbReference>
<keyword evidence="9" id="KW-1185">Reference proteome</keyword>
<dbReference type="InterPro" id="IPR036188">
    <property type="entry name" value="FAD/NAD-bd_sf"/>
</dbReference>
<evidence type="ECO:0000313" key="9">
    <source>
        <dbReference type="Proteomes" id="UP000644441"/>
    </source>
</evidence>
<evidence type="ECO:0000256" key="2">
    <source>
        <dbReference type="ARBA" id="ARBA00022630"/>
    </source>
</evidence>
<reference evidence="8 9" key="1">
    <citation type="submission" date="2012-09" db="EMBL/GenBank/DDBJ databases">
        <title>Genome Sequence of alkane-degrading Bacterium Alcanivorax venustensis ISO4.</title>
        <authorList>
            <person name="Lai Q."/>
            <person name="Shao Z."/>
        </authorList>
    </citation>
    <scope>NUCLEOTIDE SEQUENCE [LARGE SCALE GENOMIC DNA]</scope>
    <source>
        <strain evidence="8 9">ISO4</strain>
    </source>
</reference>
<dbReference type="InterPro" id="IPR012132">
    <property type="entry name" value="GMC_OxRdtase"/>
</dbReference>
<evidence type="ECO:0000313" key="8">
    <source>
        <dbReference type="EMBL" id="MBF5054374.1"/>
    </source>
</evidence>
<dbReference type="Pfam" id="PF00890">
    <property type="entry name" value="FAD_binding_2"/>
    <property type="match status" value="1"/>
</dbReference>
<feature type="domain" description="Glucose-methanol-choline oxidoreductase N-terminal" evidence="5">
    <location>
        <begin position="76"/>
        <end position="292"/>
    </location>
</feature>
<comment type="similarity">
    <text evidence="1">Belongs to the GMC oxidoreductase family.</text>
</comment>
<evidence type="ECO:0000259" key="5">
    <source>
        <dbReference type="Pfam" id="PF00732"/>
    </source>
</evidence>
<evidence type="ECO:0000256" key="3">
    <source>
        <dbReference type="ARBA" id="ARBA00022827"/>
    </source>
</evidence>
<feature type="domain" description="FAD-dependent oxidoreductase 2 FAD-binding" evidence="6">
    <location>
        <begin position="29"/>
        <end position="62"/>
    </location>
</feature>
<dbReference type="RefSeq" id="WP_142948834.1">
    <property type="nucleotide sequence ID" value="NZ_ARXR01000041.1"/>
</dbReference>
<gene>
    <name evidence="8" type="ORF">ISO4_02976</name>
</gene>
<evidence type="ECO:0000256" key="4">
    <source>
        <dbReference type="ARBA" id="ARBA00023002"/>
    </source>
</evidence>
<keyword evidence="4" id="KW-0560">Oxidoreductase</keyword>
<dbReference type="EMBL" id="ARXR01000041">
    <property type="protein sequence ID" value="MBF5054374.1"/>
    <property type="molecule type" value="Genomic_DNA"/>
</dbReference>
<protein>
    <submittedName>
        <fullName evidence="8">GMC oxidoreductase family protein</fullName>
    </submittedName>
</protein>
<dbReference type="InterPro" id="IPR003953">
    <property type="entry name" value="FAD-dep_OxRdtase_2_FAD-bd"/>
</dbReference>
<feature type="domain" description="Glucose-methanol-choline oxidoreductase C-terminal" evidence="7">
    <location>
        <begin position="384"/>
        <end position="504"/>
    </location>
</feature>
<dbReference type="PANTHER" id="PTHR46056:SF12">
    <property type="entry name" value="LONG-CHAIN-ALCOHOL OXIDASE"/>
    <property type="match status" value="1"/>
</dbReference>
<dbReference type="PIRSF" id="PIRSF000137">
    <property type="entry name" value="Alcohol_oxidase"/>
    <property type="match status" value="1"/>
</dbReference>
<sequence>MSEVQWRSSGLSVTEAKDIKQSALTLDADVVIVGSGAGGAVAGYELARRGKKVVILEAGPYVPSKDFTERFPESLETLYQDHGGQTNKSGDLLVLQGACVGGSTVVNGCVCFRTPDFILQDWQRDFGLSDLTAEELAPYFDRVEKNLSIEENKEHEIARHGQLIRAGANKLGWSVKPFKRNIRECALTGHCLSGCKTERKQSMLVSYLPWATAHGARIYADTRVTEVLADGGRARGVRAEVTGHDGAKVADMTVNAERVILAAGAVQTPLLLLKGGLANRSGQVGKNFACHPSLYVSARYPKPVHAWRGAMLGVYVDEFLHPDKGGFVLEDGGAGLAELSMTAEPGTGEPFMQFMKDAKYLAGLVTLIHDHNVGTIRWEDGRKVIDYQLANSDFPSMKRALKAAARLHLASGAEEVYVPSSDKRVIRSEADIDGAIEGLDNQPQHLRMVSYHPQGSCRMGADPDTSVVNSDGETHDVKGLYVADASLLPTSIIVNPQVTVYALATRIAERMA</sequence>
<dbReference type="InterPro" id="IPR007867">
    <property type="entry name" value="GMC_OxRtase_C"/>
</dbReference>
<accession>A0ABS0AJS9</accession>
<dbReference type="SUPFAM" id="SSF51905">
    <property type="entry name" value="FAD/NAD(P)-binding domain"/>
    <property type="match status" value="1"/>
</dbReference>
<dbReference type="PANTHER" id="PTHR46056">
    <property type="entry name" value="LONG-CHAIN-ALCOHOL OXIDASE"/>
    <property type="match status" value="1"/>
</dbReference>
<organism evidence="8 9">
    <name type="scientific">Alloalcanivorax venustensis ISO4</name>
    <dbReference type="NCBI Taxonomy" id="1177184"/>
    <lineage>
        <taxon>Bacteria</taxon>
        <taxon>Pseudomonadati</taxon>
        <taxon>Pseudomonadota</taxon>
        <taxon>Gammaproteobacteria</taxon>
        <taxon>Oceanospirillales</taxon>
        <taxon>Alcanivoracaceae</taxon>
        <taxon>Alloalcanivorax</taxon>
    </lineage>
</organism>
<name>A0ABS0AJS9_9GAMM</name>
<evidence type="ECO:0000256" key="1">
    <source>
        <dbReference type="ARBA" id="ARBA00010790"/>
    </source>
</evidence>